<sequence length="84" mass="9735">MPEKEKVLKIKEFSDDIVRKVLHDEYSPDAHSLKNVVELLSRSVYDLSEMYLNDQCNHEETLKGTLAKMKIACNTVDQNRIKTP</sequence>
<proteinExistence type="predicted"/>
<evidence type="ECO:0000313" key="1">
    <source>
        <dbReference type="EMBL" id="MRX53337.1"/>
    </source>
</evidence>
<dbReference type="EMBL" id="WKKF01000001">
    <property type="protein sequence ID" value="MRX53337.1"/>
    <property type="molecule type" value="Genomic_DNA"/>
</dbReference>
<comment type="caution">
    <text evidence="1">The sequence shown here is derived from an EMBL/GenBank/DDBJ whole genome shotgun (WGS) entry which is preliminary data.</text>
</comment>
<organism evidence="1 2">
    <name type="scientific">Metabacillus idriensis</name>
    <dbReference type="NCBI Taxonomy" id="324768"/>
    <lineage>
        <taxon>Bacteria</taxon>
        <taxon>Bacillati</taxon>
        <taxon>Bacillota</taxon>
        <taxon>Bacilli</taxon>
        <taxon>Bacillales</taxon>
        <taxon>Bacillaceae</taxon>
        <taxon>Metabacillus</taxon>
    </lineage>
</organism>
<gene>
    <name evidence="1" type="ORF">GJU41_05090</name>
</gene>
<evidence type="ECO:0008006" key="3">
    <source>
        <dbReference type="Google" id="ProtNLM"/>
    </source>
</evidence>
<name>A0A6I2M798_9BACI</name>
<keyword evidence="2" id="KW-1185">Reference proteome</keyword>
<dbReference type="AlphaFoldDB" id="A0A6I2M798"/>
<protein>
    <recommendedName>
        <fullName evidence="3">Group-specific protein</fullName>
    </recommendedName>
</protein>
<dbReference type="Proteomes" id="UP000441585">
    <property type="component" value="Unassembled WGS sequence"/>
</dbReference>
<reference evidence="1 2" key="1">
    <citation type="submission" date="2019-11" db="EMBL/GenBank/DDBJ databases">
        <title>Bacillus idriensis genome.</title>
        <authorList>
            <person name="Konopka E.N."/>
            <person name="Newman J.D."/>
        </authorList>
    </citation>
    <scope>NUCLEOTIDE SEQUENCE [LARGE SCALE GENOMIC DNA]</scope>
    <source>
        <strain evidence="1 2">DSM 19097</strain>
    </source>
</reference>
<dbReference type="RefSeq" id="WP_070876755.1">
    <property type="nucleotide sequence ID" value="NZ_CAJFZX010000008.1"/>
</dbReference>
<accession>A0A6I2M798</accession>
<evidence type="ECO:0000313" key="2">
    <source>
        <dbReference type="Proteomes" id="UP000441585"/>
    </source>
</evidence>